<dbReference type="RefSeq" id="WP_081202965.1">
    <property type="nucleotide sequence ID" value="NZ_FOCZ01000004.1"/>
</dbReference>
<reference evidence="2" key="1">
    <citation type="submission" date="2016-04" db="EMBL/GenBank/DDBJ databases">
        <authorList>
            <person name="Chen L."/>
            <person name="Zhuang W."/>
            <person name="Wang G."/>
        </authorList>
    </citation>
    <scope>NUCLEOTIDE SEQUENCE [LARGE SCALE GENOMIC DNA]</scope>
    <source>
        <strain evidence="2">17621</strain>
    </source>
</reference>
<proteinExistence type="predicted"/>
<comment type="caution">
    <text evidence="1">The sequence shown here is derived from an EMBL/GenBank/DDBJ whole genome shotgun (WGS) entry which is preliminary data.</text>
</comment>
<dbReference type="EMBL" id="LVXG01000035">
    <property type="protein sequence ID" value="OQP44230.1"/>
    <property type="molecule type" value="Genomic_DNA"/>
</dbReference>
<gene>
    <name evidence="1" type="ORF">A4H97_33290</name>
</gene>
<sequence>MGFYNVLITEMVCPNCGVSSPVRIQYKYGSTRQFEYRVGDTIPWEGNNIGNPELTNVKAYGIAESTTCPSCNQDKIPEDYDVFIKNNVITGVAPMENNDYLVDNVTYIDLNK</sequence>
<dbReference type="Proteomes" id="UP000192610">
    <property type="component" value="Unassembled WGS sequence"/>
</dbReference>
<keyword evidence="2" id="KW-1185">Reference proteome</keyword>
<accession>A0A1V9EDM7</accession>
<evidence type="ECO:0000313" key="1">
    <source>
        <dbReference type="EMBL" id="OQP44230.1"/>
    </source>
</evidence>
<organism evidence="1 2">
    <name type="scientific">Niastella yeongjuensis</name>
    <dbReference type="NCBI Taxonomy" id="354355"/>
    <lineage>
        <taxon>Bacteria</taxon>
        <taxon>Pseudomonadati</taxon>
        <taxon>Bacteroidota</taxon>
        <taxon>Chitinophagia</taxon>
        <taxon>Chitinophagales</taxon>
        <taxon>Chitinophagaceae</taxon>
        <taxon>Niastella</taxon>
    </lineage>
</organism>
<dbReference type="AlphaFoldDB" id="A0A1V9EDM7"/>
<protein>
    <submittedName>
        <fullName evidence="1">Uncharacterized protein</fullName>
    </submittedName>
</protein>
<evidence type="ECO:0000313" key="2">
    <source>
        <dbReference type="Proteomes" id="UP000192610"/>
    </source>
</evidence>
<name>A0A1V9EDM7_9BACT</name>
<dbReference type="OrthoDB" id="674225at2"/>